<dbReference type="EMBL" id="QEHR01000004">
    <property type="protein sequence ID" value="PVW15139.1"/>
    <property type="molecule type" value="Genomic_DNA"/>
</dbReference>
<comment type="caution">
    <text evidence="2">The sequence shown here is derived from an EMBL/GenBank/DDBJ whole genome shotgun (WGS) entry which is preliminary data.</text>
</comment>
<organism evidence="2 3">
    <name type="scientific">Marixanthomonas spongiae</name>
    <dbReference type="NCBI Taxonomy" id="2174845"/>
    <lineage>
        <taxon>Bacteria</taxon>
        <taxon>Pseudomonadati</taxon>
        <taxon>Bacteroidota</taxon>
        <taxon>Flavobacteriia</taxon>
        <taxon>Flavobacteriales</taxon>
        <taxon>Flavobacteriaceae</taxon>
        <taxon>Marixanthomonas</taxon>
    </lineage>
</organism>
<sequence>MNILITHGYSDSNKGDLAITMACFLIVKAKYPNSKIILHSTFREKDREAFLFHNRFMSKFDIEIKQGVLPTPYTSENKSKINDLLAVYRLTKEVVQLKLSLFSSVLGRILGGKQFQAIQDIKKSDLILIKGGQFIYNEREDLRGNLFLWRTLQPIKTAHLLKKKVIIMGQSFGGFASEKSEKIAAKYLAYCDKIFVRERVSYNFIEKYDLDFKTKVIPDLAFYLKKKIDDTLSIKLSSNKKYLGITMVNWNFPEAENPVQAKENYIKSIIETCIYAHENYGLTPIFIPQVTVKHHGESDIDIIKTVNKALISKNVKVEFYTKDLSVYEMMALYKKCELLIGTRLHSCILAASVATPILPIRYQGFKTQGVVDELGQKNLLLDIHNLTAKELIDNVDFIIENKVEIRKTLNNRTDRFIEKFNEINLEVNKLD</sequence>
<dbReference type="Pfam" id="PF04230">
    <property type="entry name" value="PS_pyruv_trans"/>
    <property type="match status" value="1"/>
</dbReference>
<evidence type="ECO:0000259" key="1">
    <source>
        <dbReference type="Pfam" id="PF04230"/>
    </source>
</evidence>
<dbReference type="PANTHER" id="PTHR36836">
    <property type="entry name" value="COLANIC ACID BIOSYNTHESIS PROTEIN WCAK"/>
    <property type="match status" value="1"/>
</dbReference>
<dbReference type="InterPro" id="IPR007345">
    <property type="entry name" value="Polysacch_pyruvyl_Trfase"/>
</dbReference>
<evidence type="ECO:0000313" key="2">
    <source>
        <dbReference type="EMBL" id="PVW15139.1"/>
    </source>
</evidence>
<feature type="domain" description="Polysaccharide pyruvyl transferase" evidence="1">
    <location>
        <begin position="13"/>
        <end position="363"/>
    </location>
</feature>
<keyword evidence="3" id="KW-1185">Reference proteome</keyword>
<dbReference type="RefSeq" id="WP_116694032.1">
    <property type="nucleotide sequence ID" value="NZ_QEHR01000004.1"/>
</dbReference>
<protein>
    <recommendedName>
        <fullName evidence="1">Polysaccharide pyruvyl transferase domain-containing protein</fullName>
    </recommendedName>
</protein>
<dbReference type="AlphaFoldDB" id="A0A2U0I201"/>
<name>A0A2U0I201_9FLAO</name>
<reference evidence="2 3" key="1">
    <citation type="submission" date="2018-04" db="EMBL/GenBank/DDBJ databases">
        <title>Marixanthomonas spongiae HN-E44 sp. nov., isolated from a marine sponge.</title>
        <authorList>
            <person name="Luo L."/>
            <person name="Zhuang L."/>
        </authorList>
    </citation>
    <scope>NUCLEOTIDE SEQUENCE [LARGE SCALE GENOMIC DNA]</scope>
    <source>
        <strain evidence="2 3">HN-E44</strain>
    </source>
</reference>
<dbReference type="Proteomes" id="UP000245962">
    <property type="component" value="Unassembled WGS sequence"/>
</dbReference>
<accession>A0A2U0I201</accession>
<evidence type="ECO:0000313" key="3">
    <source>
        <dbReference type="Proteomes" id="UP000245962"/>
    </source>
</evidence>
<proteinExistence type="predicted"/>
<gene>
    <name evidence="2" type="ORF">DDV96_06945</name>
</gene>
<dbReference type="PANTHER" id="PTHR36836:SF1">
    <property type="entry name" value="COLANIC ACID BIOSYNTHESIS PROTEIN WCAK"/>
    <property type="match status" value="1"/>
</dbReference>
<dbReference type="OrthoDB" id="3199616at2"/>